<sequence>MATRLKEVDAVLVGVGLVGTMLGRELTKAGLKVVGLERGNAQFTVPDFQGPHMHDELRYAVRKAFMQDNTKEAMTFRNNVDQVALPIRRWESFLPGTGLGGAAVHWNGQTYRFQDDEFKMRSHSEQRYGKGFIDAELNVQDWGVTASDMEPYYDRFEYLLGTSGLAGNVKGQKIAGGNPFEDPRSRPYPTPPMKEPYGSAIFRKAAASLGYHPFPQPSSNLSQQYTNPEGLTLQACMFCGYCERFGCEHYAKSSPQTILLPVLLKDKNFTLRTQSQVLRINLAKDKKTATGVTYADAAGREFEQPAKLVILCSFALNNVRMLLLSGIGQPYDPKTGQGVVGRNYAYQTMSAVQVFFDESVNINPFMRSGANGTLIADFVGDNFDHGPHKFIGGAYFGDVMTNGRPIEFHPTPPGTPAWGAKWKEAVVRHYNHTVVLNVHGSSMSSRNNYLDLDPTYKDAWGQPLLRITFDFPANDLRMSAYVTDKALGVGKAMGGRQVAGSARKGPYGVTQYQTTHNTGGTVMGLDPKTSVVNRYLQSWDVANLFIIGASNFPQNATYNPTDTVGALAYMSAEAIVNRYLKAPGQALVQA</sequence>
<keyword evidence="3" id="KW-0274">FAD</keyword>
<dbReference type="Proteomes" id="UP001204151">
    <property type="component" value="Unassembled WGS sequence"/>
</dbReference>
<feature type="domain" description="Glucose-methanol-choline oxidoreductase N-terminal" evidence="5">
    <location>
        <begin position="234"/>
        <end position="344"/>
    </location>
</feature>
<gene>
    <name evidence="7" type="ORF">NX784_23620</name>
</gene>
<accession>A0ABT1ZXH9</accession>
<evidence type="ECO:0000256" key="4">
    <source>
        <dbReference type="ARBA" id="ARBA00023002"/>
    </source>
</evidence>
<evidence type="ECO:0000256" key="2">
    <source>
        <dbReference type="ARBA" id="ARBA00022630"/>
    </source>
</evidence>
<keyword evidence="2" id="KW-0285">Flavoprotein</keyword>
<evidence type="ECO:0000259" key="6">
    <source>
        <dbReference type="Pfam" id="PF05199"/>
    </source>
</evidence>
<evidence type="ECO:0000259" key="5">
    <source>
        <dbReference type="Pfam" id="PF00732"/>
    </source>
</evidence>
<name>A0ABT1ZXH9_9BURK</name>
<dbReference type="SUPFAM" id="SSF54373">
    <property type="entry name" value="FAD-linked reductases, C-terminal domain"/>
    <property type="match status" value="1"/>
</dbReference>
<dbReference type="Gene3D" id="3.50.50.60">
    <property type="entry name" value="FAD/NAD(P)-binding domain"/>
    <property type="match status" value="2"/>
</dbReference>
<dbReference type="RefSeq" id="WP_258819127.1">
    <property type="nucleotide sequence ID" value="NZ_JANUGW010000022.1"/>
</dbReference>
<dbReference type="InterPro" id="IPR000172">
    <property type="entry name" value="GMC_OxRdtase_N"/>
</dbReference>
<dbReference type="Pfam" id="PF00732">
    <property type="entry name" value="GMC_oxred_N"/>
    <property type="match status" value="1"/>
</dbReference>
<dbReference type="EMBL" id="JANUGW010000022">
    <property type="protein sequence ID" value="MCS0584579.1"/>
    <property type="molecule type" value="Genomic_DNA"/>
</dbReference>
<keyword evidence="8" id="KW-1185">Reference proteome</keyword>
<evidence type="ECO:0000313" key="8">
    <source>
        <dbReference type="Proteomes" id="UP001204151"/>
    </source>
</evidence>
<evidence type="ECO:0000256" key="1">
    <source>
        <dbReference type="ARBA" id="ARBA00010790"/>
    </source>
</evidence>
<evidence type="ECO:0000313" key="7">
    <source>
        <dbReference type="EMBL" id="MCS0584579.1"/>
    </source>
</evidence>
<reference evidence="7 8" key="1">
    <citation type="submission" date="2022-08" db="EMBL/GenBank/DDBJ databases">
        <title>Reclassification of Massilia species as members of the genera Telluria, Duganella, Pseudoduganella, Mokoshia gen. nov. and Zemynaea gen. nov. using orthogonal and non-orthogonal genome-based approaches.</title>
        <authorList>
            <person name="Bowman J.P."/>
        </authorList>
    </citation>
    <scope>NUCLEOTIDE SEQUENCE [LARGE SCALE GENOMIC DNA]</scope>
    <source>
        <strain evidence="7 8">JCM 31316</strain>
    </source>
</reference>
<comment type="similarity">
    <text evidence="1">Belongs to the GMC oxidoreductase family.</text>
</comment>
<keyword evidence="4" id="KW-0560">Oxidoreductase</keyword>
<proteinExistence type="inferred from homology"/>
<dbReference type="SUPFAM" id="SSF51905">
    <property type="entry name" value="FAD/NAD(P)-binding domain"/>
    <property type="match status" value="1"/>
</dbReference>
<comment type="caution">
    <text evidence="7">The sequence shown here is derived from an EMBL/GenBank/DDBJ whole genome shotgun (WGS) entry which is preliminary data.</text>
</comment>
<dbReference type="PANTHER" id="PTHR46056">
    <property type="entry name" value="LONG-CHAIN-ALCOHOL OXIDASE"/>
    <property type="match status" value="1"/>
</dbReference>
<dbReference type="InterPro" id="IPR007867">
    <property type="entry name" value="GMC_OxRtase_C"/>
</dbReference>
<dbReference type="PANTHER" id="PTHR46056:SF12">
    <property type="entry name" value="LONG-CHAIN-ALCOHOL OXIDASE"/>
    <property type="match status" value="1"/>
</dbReference>
<dbReference type="Pfam" id="PF05199">
    <property type="entry name" value="GMC_oxred_C"/>
    <property type="match status" value="1"/>
</dbReference>
<organism evidence="7 8">
    <name type="scientific">Massilia pinisoli</name>
    <dbReference type="NCBI Taxonomy" id="1772194"/>
    <lineage>
        <taxon>Bacteria</taxon>
        <taxon>Pseudomonadati</taxon>
        <taxon>Pseudomonadota</taxon>
        <taxon>Betaproteobacteria</taxon>
        <taxon>Burkholderiales</taxon>
        <taxon>Oxalobacteraceae</taxon>
        <taxon>Telluria group</taxon>
        <taxon>Massilia</taxon>
    </lineage>
</organism>
<evidence type="ECO:0000256" key="3">
    <source>
        <dbReference type="ARBA" id="ARBA00022827"/>
    </source>
</evidence>
<dbReference type="InterPro" id="IPR036188">
    <property type="entry name" value="FAD/NAD-bd_sf"/>
</dbReference>
<feature type="domain" description="Glucose-methanol-choline oxidoreductase C-terminal" evidence="6">
    <location>
        <begin position="446"/>
        <end position="568"/>
    </location>
</feature>
<protein>
    <submittedName>
        <fullName evidence="7">GMC family oxidoreductase</fullName>
    </submittedName>
</protein>